<evidence type="ECO:0000313" key="2">
    <source>
        <dbReference type="Proteomes" id="UP001597369"/>
    </source>
</evidence>
<dbReference type="RefSeq" id="WP_229963026.1">
    <property type="nucleotide sequence ID" value="NZ_JAJJWI010000043.1"/>
</dbReference>
<sequence length="213" mass="24985">MLLCSFLRTNRYHKMNNSITPKQAERLQKRISDIRRALAAEKRKFGAYDDSRGLRYLPTRYYVQLGDYRGGLTYLRWFGKNFPDDGGFPDFLFEWTVILFKSGRLKEAAQKAFETFCTNTYLFDRFFGRPVIPVDKWEGSNLAAASFTEHFPYSSGQAELADFSLWLEKLTLSEGFADRSSRYVEVYKRLKAENDREARFELLLQARQLEKGQ</sequence>
<reference evidence="2" key="1">
    <citation type="journal article" date="2019" name="Int. J. Syst. Evol. Microbiol.">
        <title>The Global Catalogue of Microorganisms (GCM) 10K type strain sequencing project: providing services to taxonomists for standard genome sequencing and annotation.</title>
        <authorList>
            <consortium name="The Broad Institute Genomics Platform"/>
            <consortium name="The Broad Institute Genome Sequencing Center for Infectious Disease"/>
            <person name="Wu L."/>
            <person name="Ma J."/>
        </authorList>
    </citation>
    <scope>NUCLEOTIDE SEQUENCE [LARGE SCALE GENOMIC DNA]</scope>
    <source>
        <strain evidence="2">JCM 16545</strain>
    </source>
</reference>
<comment type="caution">
    <text evidence="1">The sequence shown here is derived from an EMBL/GenBank/DDBJ whole genome shotgun (WGS) entry which is preliminary data.</text>
</comment>
<keyword evidence="2" id="KW-1185">Reference proteome</keyword>
<name>A0ABW4WX98_9BACT</name>
<organism evidence="1 2">
    <name type="scientific">Pontibacter silvestris</name>
    <dbReference type="NCBI Taxonomy" id="2305183"/>
    <lineage>
        <taxon>Bacteria</taxon>
        <taxon>Pseudomonadati</taxon>
        <taxon>Bacteroidota</taxon>
        <taxon>Cytophagia</taxon>
        <taxon>Cytophagales</taxon>
        <taxon>Hymenobacteraceae</taxon>
        <taxon>Pontibacter</taxon>
    </lineage>
</organism>
<accession>A0ABW4WX98</accession>
<proteinExistence type="predicted"/>
<gene>
    <name evidence="1" type="ORF">ACFSKU_08905</name>
</gene>
<evidence type="ECO:0000313" key="1">
    <source>
        <dbReference type="EMBL" id="MFD2067001.1"/>
    </source>
</evidence>
<dbReference type="Proteomes" id="UP001597369">
    <property type="component" value="Unassembled WGS sequence"/>
</dbReference>
<dbReference type="EMBL" id="JBHUHV010000026">
    <property type="protein sequence ID" value="MFD2067001.1"/>
    <property type="molecule type" value="Genomic_DNA"/>
</dbReference>
<protein>
    <submittedName>
        <fullName evidence="1">Uncharacterized protein</fullName>
    </submittedName>
</protein>